<accession>Q0AU30</accession>
<dbReference type="Proteomes" id="UP000001968">
    <property type="component" value="Chromosome"/>
</dbReference>
<sequence length="242" mass="26158">MEIYVAIDDTDSLEFGATGQSANELRRLIEDKGWGKSEAVTRHQLLLHPDIPYTSHNSSMCFKAVIGGDNLDEFITSAAKFLQETSAAGSDPGLCVAVKERIKNLEELLSFGYKAKVEILSKAEAYKTAEHCGLHLSEHGGTGLGIIGALAGIGLRITGNDGRFQGRIQLGNSGETIAVGEIIAQTEIDEVRSIDGQVLASDETLVIGEKIKSVLLEGKRILLVYREGGAWHSCNNKQLKNY</sequence>
<protein>
    <recommendedName>
        <fullName evidence="3">tRNA(Ile2) 2-agmatinylcytidine synthetase</fullName>
    </recommendedName>
</protein>
<dbReference type="PANTHER" id="PTHR40705:SF2">
    <property type="entry name" value="DUF1743 DOMAIN-CONTAINING PROTEIN"/>
    <property type="match status" value="1"/>
</dbReference>
<organism evidence="1 2">
    <name type="scientific">Syntrophomonas wolfei subsp. wolfei (strain DSM 2245B / Goettingen)</name>
    <dbReference type="NCBI Taxonomy" id="335541"/>
    <lineage>
        <taxon>Bacteria</taxon>
        <taxon>Bacillati</taxon>
        <taxon>Bacillota</taxon>
        <taxon>Clostridia</taxon>
        <taxon>Eubacteriales</taxon>
        <taxon>Syntrophomonadaceae</taxon>
        <taxon>Syntrophomonas</taxon>
    </lineage>
</organism>
<dbReference type="RefSeq" id="WP_011641856.1">
    <property type="nucleotide sequence ID" value="NC_008346.1"/>
</dbReference>
<dbReference type="eggNOG" id="COG1571">
    <property type="taxonomic scope" value="Bacteria"/>
</dbReference>
<dbReference type="PANTHER" id="PTHR40705">
    <property type="entry name" value="TRNA(ILE2) 2-AGMATINYLCYTIDINE SYNTHETASE TIAS"/>
    <property type="match status" value="1"/>
</dbReference>
<dbReference type="AlphaFoldDB" id="Q0AU30"/>
<dbReference type="KEGG" id="swo:Swol_2485"/>
<dbReference type="HOGENOM" id="CLU_098525_0_0_9"/>
<reference evidence="2" key="1">
    <citation type="journal article" date="2010" name="Environ. Microbiol.">
        <title>The genome of Syntrophomonas wolfei: new insights into syntrophic metabolism and biohydrogen production.</title>
        <authorList>
            <person name="Sieber J.R."/>
            <person name="Sims D.R."/>
            <person name="Han C."/>
            <person name="Kim E."/>
            <person name="Lykidis A."/>
            <person name="Lapidus A.L."/>
            <person name="McDonnald E."/>
            <person name="Rohlin L."/>
            <person name="Culley D.E."/>
            <person name="Gunsalus R."/>
            <person name="McInerney M.J."/>
        </authorList>
    </citation>
    <scope>NUCLEOTIDE SEQUENCE [LARGE SCALE GENOMIC DNA]</scope>
    <source>
        <strain evidence="2">DSM 2245B / Goettingen</strain>
    </source>
</reference>
<dbReference type="OrthoDB" id="270233at2"/>
<evidence type="ECO:0000313" key="1">
    <source>
        <dbReference type="EMBL" id="ABI69774.1"/>
    </source>
</evidence>
<keyword evidence="2" id="KW-1185">Reference proteome</keyword>
<gene>
    <name evidence="1" type="ordered locus">Swol_2485</name>
</gene>
<proteinExistence type="predicted"/>
<name>Q0AU30_SYNWW</name>
<dbReference type="Gene3D" id="3.30.70.2200">
    <property type="match status" value="1"/>
</dbReference>
<evidence type="ECO:0000313" key="2">
    <source>
        <dbReference type="Proteomes" id="UP000001968"/>
    </source>
</evidence>
<evidence type="ECO:0008006" key="3">
    <source>
        <dbReference type="Google" id="ProtNLM"/>
    </source>
</evidence>
<dbReference type="STRING" id="335541.Swol_2485"/>
<dbReference type="EMBL" id="CP000448">
    <property type="protein sequence ID" value="ABI69774.1"/>
    <property type="molecule type" value="Genomic_DNA"/>
</dbReference>